<comment type="caution">
    <text evidence="1">The sequence shown here is derived from an EMBL/GenBank/DDBJ whole genome shotgun (WGS) entry which is preliminary data.</text>
</comment>
<dbReference type="InterPro" id="IPR016024">
    <property type="entry name" value="ARM-type_fold"/>
</dbReference>
<dbReference type="CDD" id="cd07064">
    <property type="entry name" value="AlkD_like_1"/>
    <property type="match status" value="1"/>
</dbReference>
<accession>A0ABW4QAP8</accession>
<dbReference type="Pfam" id="PF08713">
    <property type="entry name" value="DNA_alkylation"/>
    <property type="match status" value="1"/>
</dbReference>
<evidence type="ECO:0000313" key="1">
    <source>
        <dbReference type="EMBL" id="MFD1847768.1"/>
    </source>
</evidence>
<protein>
    <submittedName>
        <fullName evidence="1">DNA alkylation repair protein</fullName>
    </submittedName>
</protein>
<proteinExistence type="predicted"/>
<gene>
    <name evidence="1" type="ORF">ACFSFX_14345</name>
</gene>
<dbReference type="PANTHER" id="PTHR34070:SF1">
    <property type="entry name" value="DNA ALKYLATION REPAIR PROTEIN"/>
    <property type="match status" value="1"/>
</dbReference>
<name>A0ABW4QAP8_9MICC</name>
<dbReference type="EMBL" id="JBHUGA010000060">
    <property type="protein sequence ID" value="MFD1847768.1"/>
    <property type="molecule type" value="Genomic_DNA"/>
</dbReference>
<dbReference type="SUPFAM" id="SSF48371">
    <property type="entry name" value="ARM repeat"/>
    <property type="match status" value="1"/>
</dbReference>
<dbReference type="PANTHER" id="PTHR34070">
    <property type="entry name" value="ARMADILLO-TYPE FOLD"/>
    <property type="match status" value="1"/>
</dbReference>
<evidence type="ECO:0000313" key="2">
    <source>
        <dbReference type="Proteomes" id="UP001597307"/>
    </source>
</evidence>
<dbReference type="Gene3D" id="1.25.10.90">
    <property type="match status" value="1"/>
</dbReference>
<organism evidence="1 2">
    <name type="scientific">Arthrobacter flavus</name>
    <dbReference type="NCBI Taxonomy" id="95172"/>
    <lineage>
        <taxon>Bacteria</taxon>
        <taxon>Bacillati</taxon>
        <taxon>Actinomycetota</taxon>
        <taxon>Actinomycetes</taxon>
        <taxon>Micrococcales</taxon>
        <taxon>Micrococcaceae</taxon>
        <taxon>Arthrobacter</taxon>
    </lineage>
</organism>
<keyword evidence="2" id="KW-1185">Reference proteome</keyword>
<reference evidence="2" key="1">
    <citation type="journal article" date="2019" name="Int. J. Syst. Evol. Microbiol.">
        <title>The Global Catalogue of Microorganisms (GCM) 10K type strain sequencing project: providing services to taxonomists for standard genome sequencing and annotation.</title>
        <authorList>
            <consortium name="The Broad Institute Genomics Platform"/>
            <consortium name="The Broad Institute Genome Sequencing Center for Infectious Disease"/>
            <person name="Wu L."/>
            <person name="Ma J."/>
        </authorList>
    </citation>
    <scope>NUCLEOTIDE SEQUENCE [LARGE SCALE GENOMIC DNA]</scope>
    <source>
        <strain evidence="2">JCM 11496</strain>
    </source>
</reference>
<sequence length="251" mass="27997">MAPDPAHDDGEPAATRGSAAAQLVAALRAELRAVADPAKAPQMQAYMKSAMPYLGVQSPPFKRVCRTVLAGHPLADRAQWDWAVHQLWDGATFREERYAAVALATHRLYSGYQDQETLNLYRHLVETGAWWDFIDVIASHGVGPILRASPETVAPQMQSWARDGHLWVRRTAILCQLSRKAATDTDLLAYVVAMNLEDSLYGKEFFIRKAIGWALREYAKTDPDWVMAFVQDNEQGLSPLSRREALKHLGG</sequence>
<dbReference type="InterPro" id="IPR014825">
    <property type="entry name" value="DNA_alkylation"/>
</dbReference>
<dbReference type="Proteomes" id="UP001597307">
    <property type="component" value="Unassembled WGS sequence"/>
</dbReference>
<dbReference type="RefSeq" id="WP_343880917.1">
    <property type="nucleotide sequence ID" value="NZ_BAAAIJ010000051.1"/>
</dbReference>